<dbReference type="InterPro" id="IPR003615">
    <property type="entry name" value="HNH_nuc"/>
</dbReference>
<evidence type="ECO:0000259" key="1">
    <source>
        <dbReference type="SMART" id="SM00507"/>
    </source>
</evidence>
<keyword evidence="3" id="KW-1185">Reference proteome</keyword>
<dbReference type="AlphaFoldDB" id="F6EKV4"/>
<accession>F6EKV4</accession>
<dbReference type="KEGG" id="asd:AS9A_2987"/>
<organism evidence="2 3">
    <name type="scientific">Hoyosella subflava (strain DSM 45089 / JCM 17490 / NBRC 109087 / DQS3-9A1)</name>
    <name type="common">Amycolicicoccus subflavus</name>
    <dbReference type="NCBI Taxonomy" id="443218"/>
    <lineage>
        <taxon>Bacteria</taxon>
        <taxon>Bacillati</taxon>
        <taxon>Actinomycetota</taxon>
        <taxon>Actinomycetes</taxon>
        <taxon>Mycobacteriales</taxon>
        <taxon>Hoyosellaceae</taxon>
        <taxon>Hoyosella</taxon>
    </lineage>
</organism>
<reference evidence="2 3" key="1">
    <citation type="journal article" date="2011" name="J. Bacteriol.">
        <title>Complete genome sequence of Amycolicicoccus subflavus DQS3-9A1T, an actinomycete isolated from crude oil-polluted soil.</title>
        <authorList>
            <person name="Cai M."/>
            <person name="Chen W.M."/>
            <person name="Nie Y."/>
            <person name="Chi C.Q."/>
            <person name="Wang Y.N."/>
            <person name="Tang Y.Q."/>
            <person name="Li G.Y."/>
            <person name="Wu X.L."/>
        </authorList>
    </citation>
    <scope>NUCLEOTIDE SEQUENCE [LARGE SCALE GENOMIC DNA]</scope>
    <source>
        <strain evidence="3">DSM 45089 / DQS3-9A1</strain>
    </source>
</reference>
<sequence length="344" mass="38469">MEFAQRLVALVETGRRQSTYKLATMMAIMDVCVENQPRPDGTLAIPVQELAHRVVAYYWPQVRPFAEYGPLRQSKSAPPVILKLVGDARELLLDRGVRTPEAAREAEDPDYLRMVRSVELILAKYPLTHLQTPTRQLAHLRNDFIYDASAFHNNVTRRELEQHGPLVLRPGVAEALRDFAPLLKPMIEMVWVGDVVACNRQALEHDDIAGFLFGSERSHLLSLRNPLRELQDGRCFYCDRMLPAEVHIDHVLPWSKVPIDGVANLVLVDAACNLDKSAMLPVRVHVDRAVTRPAGDLSSIADLTGLPVLKTRTVNAARGIYGTLPPGVPLWRAPKQYAPHGNLS</sequence>
<protein>
    <recommendedName>
        <fullName evidence="1">HNH nuclease domain-containing protein</fullName>
    </recommendedName>
</protein>
<dbReference type="HOGENOM" id="CLU_067066_0_0_11"/>
<proteinExistence type="predicted"/>
<dbReference type="eggNOG" id="COG1403">
    <property type="taxonomic scope" value="Bacteria"/>
</dbReference>
<evidence type="ECO:0000313" key="2">
    <source>
        <dbReference type="EMBL" id="AEF41434.1"/>
    </source>
</evidence>
<dbReference type="Proteomes" id="UP000009235">
    <property type="component" value="Chromosome"/>
</dbReference>
<evidence type="ECO:0000313" key="3">
    <source>
        <dbReference type="Proteomes" id="UP000009235"/>
    </source>
</evidence>
<gene>
    <name evidence="2" type="ordered locus">AS9A_2987</name>
</gene>
<dbReference type="OrthoDB" id="4364653at2"/>
<dbReference type="Pfam" id="PF13395">
    <property type="entry name" value="HNH_4"/>
    <property type="match status" value="1"/>
</dbReference>
<dbReference type="SMART" id="SM00507">
    <property type="entry name" value="HNHc"/>
    <property type="match status" value="1"/>
</dbReference>
<dbReference type="STRING" id="443218.AS9A_2987"/>
<name>F6EKV4_HOYSD</name>
<dbReference type="EMBL" id="CP002786">
    <property type="protein sequence ID" value="AEF41434.1"/>
    <property type="molecule type" value="Genomic_DNA"/>
</dbReference>
<feature type="domain" description="HNH nuclease" evidence="1">
    <location>
        <begin position="222"/>
        <end position="274"/>
    </location>
</feature>
<dbReference type="Gene3D" id="1.10.30.50">
    <property type="match status" value="1"/>
</dbReference>